<proteinExistence type="predicted"/>
<keyword evidence="3" id="KW-1185">Reference proteome</keyword>
<protein>
    <submittedName>
        <fullName evidence="2">Uncharacterized protein</fullName>
    </submittedName>
</protein>
<gene>
    <name evidence="2" type="ORF">EYF70_05745</name>
</gene>
<organism evidence="2 3">
    <name type="scientific">Pseudoduganella albidiflava</name>
    <dbReference type="NCBI Taxonomy" id="321983"/>
    <lineage>
        <taxon>Bacteria</taxon>
        <taxon>Pseudomonadati</taxon>
        <taxon>Pseudomonadota</taxon>
        <taxon>Betaproteobacteria</taxon>
        <taxon>Burkholderiales</taxon>
        <taxon>Oxalobacteraceae</taxon>
        <taxon>Telluria group</taxon>
        <taxon>Pseudoduganella</taxon>
    </lineage>
</organism>
<reference evidence="2 3" key="1">
    <citation type="submission" date="2019-02" db="EMBL/GenBank/DDBJ databases">
        <title>Draft Genome Sequences of Six Type Strains of the Genus Massilia.</title>
        <authorList>
            <person name="Miess H."/>
            <person name="Frediansyhah A."/>
            <person name="Gross H."/>
        </authorList>
    </citation>
    <scope>NUCLEOTIDE SEQUENCE [LARGE SCALE GENOMIC DNA]</scope>
    <source>
        <strain evidence="2 3">DSM 17472</strain>
    </source>
</reference>
<feature type="region of interest" description="Disordered" evidence="1">
    <location>
        <begin position="1"/>
        <end position="23"/>
    </location>
</feature>
<evidence type="ECO:0000313" key="2">
    <source>
        <dbReference type="EMBL" id="QBI00407.1"/>
    </source>
</evidence>
<dbReference type="RefSeq" id="WP_131144546.1">
    <property type="nucleotide sequence ID" value="NZ_BMWV01000009.1"/>
</dbReference>
<sequence>MAMESLLPDSGRSASPARTGAKVDAIGANSQTVDLLRRTGNVGEFSELKAPMKMRYVTQAAEEGGVGLNNRSGRLDGFK</sequence>
<dbReference type="Proteomes" id="UP000292307">
    <property type="component" value="Chromosome"/>
</dbReference>
<evidence type="ECO:0000256" key="1">
    <source>
        <dbReference type="SAM" id="MobiDB-lite"/>
    </source>
</evidence>
<accession>A0ABX5RP80</accession>
<dbReference type="EMBL" id="CP036401">
    <property type="protein sequence ID" value="QBI00407.1"/>
    <property type="molecule type" value="Genomic_DNA"/>
</dbReference>
<name>A0ABX5RP80_9BURK</name>
<evidence type="ECO:0000313" key="3">
    <source>
        <dbReference type="Proteomes" id="UP000292307"/>
    </source>
</evidence>